<feature type="transmembrane region" description="Helical" evidence="6">
    <location>
        <begin position="120"/>
        <end position="143"/>
    </location>
</feature>
<comment type="subcellular location">
    <subcellularLocation>
        <location evidence="1">Membrane</location>
        <topology evidence="1">Multi-pass membrane protein</topology>
    </subcellularLocation>
</comment>
<dbReference type="InterPro" id="IPR036259">
    <property type="entry name" value="MFS_trans_sf"/>
</dbReference>
<reference evidence="7" key="1">
    <citation type="journal article" date="2021" name="Genome Biol. Evol.">
        <title>The assembled and annotated genome of the fairy-ring fungus Marasmius oreades.</title>
        <authorList>
            <person name="Hiltunen M."/>
            <person name="Ament-Velasquez S.L."/>
            <person name="Johannesson H."/>
        </authorList>
    </citation>
    <scope>NUCLEOTIDE SEQUENCE</scope>
    <source>
        <strain evidence="7">03SP1</strain>
    </source>
</reference>
<dbReference type="Gene3D" id="1.20.1250.20">
    <property type="entry name" value="MFS general substrate transporter like domains"/>
    <property type="match status" value="1"/>
</dbReference>
<keyword evidence="8" id="KW-1185">Reference proteome</keyword>
<dbReference type="Proteomes" id="UP001049176">
    <property type="component" value="Chromosome 4"/>
</dbReference>
<dbReference type="GeneID" id="66076810"/>
<dbReference type="PANTHER" id="PTHR43791:SF36">
    <property type="entry name" value="TRANSPORTER, PUTATIVE (AFU_ORTHOLOGUE AFUA_6G08340)-RELATED"/>
    <property type="match status" value="1"/>
</dbReference>
<accession>A0A9P7S2H4</accession>
<gene>
    <name evidence="7" type="ORF">E1B28_007734</name>
</gene>
<protein>
    <recommendedName>
        <fullName evidence="9">Major facilitator superfamily (MFS) profile domain-containing protein</fullName>
    </recommendedName>
</protein>
<dbReference type="PANTHER" id="PTHR43791">
    <property type="entry name" value="PERMEASE-RELATED"/>
    <property type="match status" value="1"/>
</dbReference>
<evidence type="ECO:0000256" key="2">
    <source>
        <dbReference type="ARBA" id="ARBA00022448"/>
    </source>
</evidence>
<feature type="transmembrane region" description="Helical" evidence="6">
    <location>
        <begin position="179"/>
        <end position="204"/>
    </location>
</feature>
<evidence type="ECO:0000256" key="6">
    <source>
        <dbReference type="SAM" id="Phobius"/>
    </source>
</evidence>
<keyword evidence="4 6" id="KW-1133">Transmembrane helix</keyword>
<proteinExistence type="predicted"/>
<name>A0A9P7S2H4_9AGAR</name>
<dbReference type="EMBL" id="CM032184">
    <property type="protein sequence ID" value="KAG7094122.1"/>
    <property type="molecule type" value="Genomic_DNA"/>
</dbReference>
<organism evidence="7 8">
    <name type="scientific">Marasmius oreades</name>
    <name type="common">fairy-ring Marasmius</name>
    <dbReference type="NCBI Taxonomy" id="181124"/>
    <lineage>
        <taxon>Eukaryota</taxon>
        <taxon>Fungi</taxon>
        <taxon>Dikarya</taxon>
        <taxon>Basidiomycota</taxon>
        <taxon>Agaricomycotina</taxon>
        <taxon>Agaricomycetes</taxon>
        <taxon>Agaricomycetidae</taxon>
        <taxon>Agaricales</taxon>
        <taxon>Marasmiineae</taxon>
        <taxon>Marasmiaceae</taxon>
        <taxon>Marasmius</taxon>
    </lineage>
</organism>
<feature type="transmembrane region" description="Helical" evidence="6">
    <location>
        <begin position="92"/>
        <end position="113"/>
    </location>
</feature>
<evidence type="ECO:0000256" key="3">
    <source>
        <dbReference type="ARBA" id="ARBA00022692"/>
    </source>
</evidence>
<dbReference type="OrthoDB" id="2985014at2759"/>
<dbReference type="InterPro" id="IPR011701">
    <property type="entry name" value="MFS"/>
</dbReference>
<keyword evidence="2" id="KW-0813">Transport</keyword>
<evidence type="ECO:0000313" key="7">
    <source>
        <dbReference type="EMBL" id="KAG7094122.1"/>
    </source>
</evidence>
<evidence type="ECO:0000256" key="1">
    <source>
        <dbReference type="ARBA" id="ARBA00004141"/>
    </source>
</evidence>
<evidence type="ECO:0008006" key="9">
    <source>
        <dbReference type="Google" id="ProtNLM"/>
    </source>
</evidence>
<comment type="caution">
    <text evidence="7">The sequence shown here is derived from an EMBL/GenBank/DDBJ whole genome shotgun (WGS) entry which is preliminary data.</text>
</comment>
<dbReference type="SUPFAM" id="SSF103473">
    <property type="entry name" value="MFS general substrate transporter"/>
    <property type="match status" value="1"/>
</dbReference>
<dbReference type="RefSeq" id="XP_043010592.1">
    <property type="nucleotide sequence ID" value="XM_043152506.1"/>
</dbReference>
<keyword evidence="3 6" id="KW-0812">Transmembrane</keyword>
<sequence>MDESYDIALQRFFRSTEEVQKIHTSSSASGPSNDAPAIDPIAERRLLKKLDWRLLPLFTLLYCTSIVDRTSIGNAKIVGIERDLQLGRFDFNISLTVFYLFFFAAEVPSNLALKHFGPAWFSAMTTGFGLASIGTAFITSFAGLVITRAVLGITEACTLSGLVYLLSKYYRRSELVLRVAIFFGLSPGLGGAFGGLLASGLLTVGDIGTVKSWRKIFLIGESYYFKSLIIPY</sequence>
<evidence type="ECO:0000256" key="4">
    <source>
        <dbReference type="ARBA" id="ARBA00022989"/>
    </source>
</evidence>
<dbReference type="GO" id="GO:0022857">
    <property type="term" value="F:transmembrane transporter activity"/>
    <property type="evidence" value="ECO:0007669"/>
    <property type="project" value="InterPro"/>
</dbReference>
<dbReference type="AlphaFoldDB" id="A0A9P7S2H4"/>
<evidence type="ECO:0000256" key="5">
    <source>
        <dbReference type="ARBA" id="ARBA00023136"/>
    </source>
</evidence>
<dbReference type="Pfam" id="PF07690">
    <property type="entry name" value="MFS_1"/>
    <property type="match status" value="1"/>
</dbReference>
<keyword evidence="5 6" id="KW-0472">Membrane</keyword>
<feature type="transmembrane region" description="Helical" evidence="6">
    <location>
        <begin position="149"/>
        <end position="167"/>
    </location>
</feature>
<evidence type="ECO:0000313" key="8">
    <source>
        <dbReference type="Proteomes" id="UP001049176"/>
    </source>
</evidence>
<dbReference type="KEGG" id="more:E1B28_007734"/>
<dbReference type="GO" id="GO:0016020">
    <property type="term" value="C:membrane"/>
    <property type="evidence" value="ECO:0007669"/>
    <property type="project" value="UniProtKB-SubCell"/>
</dbReference>